<feature type="compositionally biased region" description="Pro residues" evidence="1">
    <location>
        <begin position="127"/>
        <end position="136"/>
    </location>
</feature>
<feature type="compositionally biased region" description="Basic and acidic residues" evidence="1">
    <location>
        <begin position="523"/>
        <end position="533"/>
    </location>
</feature>
<accession>A2E5H8</accession>
<name>A2E5H8_TRIV3</name>
<dbReference type="InParanoid" id="A2E5H8"/>
<organism evidence="2 3">
    <name type="scientific">Trichomonas vaginalis (strain ATCC PRA-98 / G3)</name>
    <dbReference type="NCBI Taxonomy" id="412133"/>
    <lineage>
        <taxon>Eukaryota</taxon>
        <taxon>Metamonada</taxon>
        <taxon>Parabasalia</taxon>
        <taxon>Trichomonadida</taxon>
        <taxon>Trichomonadidae</taxon>
        <taxon>Trichomonas</taxon>
    </lineage>
</organism>
<feature type="region of interest" description="Disordered" evidence="1">
    <location>
        <begin position="127"/>
        <end position="205"/>
    </location>
</feature>
<protein>
    <submittedName>
        <fullName evidence="2">Uncharacterized protein</fullName>
    </submittedName>
</protein>
<dbReference type="PANTHER" id="PTHR34715:SF1">
    <property type="entry name" value="PEPTIDOGLYCAN BINDING-LIKE DOMAIN-CONTAINING PROTEIN"/>
    <property type="match status" value="1"/>
</dbReference>
<feature type="region of interest" description="Disordered" evidence="1">
    <location>
        <begin position="488"/>
        <end position="533"/>
    </location>
</feature>
<keyword evidence="3" id="KW-1185">Reference proteome</keyword>
<evidence type="ECO:0000256" key="1">
    <source>
        <dbReference type="SAM" id="MobiDB-lite"/>
    </source>
</evidence>
<dbReference type="eggNOG" id="ENOG502S6Z6">
    <property type="taxonomic scope" value="Eukaryota"/>
</dbReference>
<evidence type="ECO:0000313" key="2">
    <source>
        <dbReference type="EMBL" id="EAY12139.1"/>
    </source>
</evidence>
<dbReference type="VEuPathDB" id="TrichDB:TVAGG3_0004260"/>
<dbReference type="EMBL" id="DS113307">
    <property type="protein sequence ID" value="EAY12139.1"/>
    <property type="molecule type" value="Genomic_DNA"/>
</dbReference>
<sequence>MNADFKNAFEALHSKVKLVNDFSSGKKLKSEGFDKELKEVAQNMTKITDAATRQAVQSAYDAVRATVVESQEKELQQTKTDLVNAFLKTKSQVGHYAADGTYVPAGGTYIPAGGTYILASGTYIPPNPPREAPAPGLPKTFTSSHGHRHRHAPKQQQPTVQNPAQQPTVQNPAQQPPPQPAPQPTVQNPAQQPQTEQGHKRSREQGNQEFLKMLKEEYGYPDTLDFSDRYKEAIRKFQEGNIDPNLFSFMAQHQIGYNLKPGKYKLAKGYDLIAYHPNDMNEFTPRYLVSEINDNSTLFMKRVKNRDGTKEERLMNADDLNRELVENGLGIYEMPADEVQETQQEEVQIQPDMEEIVQQQQLEEPEGNEQVPPLETTEINDARLKHWVNAFPFTKDIIGNMERKPEWLQKHIFGNELIPYGQALFEELEPETQERVMQTIREDSNTNYDKIFLGYRLPEMGDQSPKAKRTWEIYNILGEHEAKMQQLEAEGKLPKATPKKKRRVEQSESSEEVTSSSESSGNEGKRRVKDSVRKKVKLGPSGFYYDI</sequence>
<reference evidence="2" key="2">
    <citation type="journal article" date="2007" name="Science">
        <title>Draft genome sequence of the sexually transmitted pathogen Trichomonas vaginalis.</title>
        <authorList>
            <person name="Carlton J.M."/>
            <person name="Hirt R.P."/>
            <person name="Silva J.C."/>
            <person name="Delcher A.L."/>
            <person name="Schatz M."/>
            <person name="Zhao Q."/>
            <person name="Wortman J.R."/>
            <person name="Bidwell S.L."/>
            <person name="Alsmark U.C.M."/>
            <person name="Besteiro S."/>
            <person name="Sicheritz-Ponten T."/>
            <person name="Noel C.J."/>
            <person name="Dacks J.B."/>
            <person name="Foster P.G."/>
            <person name="Simillion C."/>
            <person name="Van de Peer Y."/>
            <person name="Miranda-Saavedra D."/>
            <person name="Barton G.J."/>
            <person name="Westrop G.D."/>
            <person name="Mueller S."/>
            <person name="Dessi D."/>
            <person name="Fiori P.L."/>
            <person name="Ren Q."/>
            <person name="Paulsen I."/>
            <person name="Zhang H."/>
            <person name="Bastida-Corcuera F.D."/>
            <person name="Simoes-Barbosa A."/>
            <person name="Brown M.T."/>
            <person name="Hayes R.D."/>
            <person name="Mukherjee M."/>
            <person name="Okumura C.Y."/>
            <person name="Schneider R."/>
            <person name="Smith A.J."/>
            <person name="Vanacova S."/>
            <person name="Villalvazo M."/>
            <person name="Haas B.J."/>
            <person name="Pertea M."/>
            <person name="Feldblyum T.V."/>
            <person name="Utterback T.R."/>
            <person name="Shu C.L."/>
            <person name="Osoegawa K."/>
            <person name="de Jong P.J."/>
            <person name="Hrdy I."/>
            <person name="Horvathova L."/>
            <person name="Zubacova Z."/>
            <person name="Dolezal P."/>
            <person name="Malik S.B."/>
            <person name="Logsdon J.M. Jr."/>
            <person name="Henze K."/>
            <person name="Gupta A."/>
            <person name="Wang C.C."/>
            <person name="Dunne R.L."/>
            <person name="Upcroft J.A."/>
            <person name="Upcroft P."/>
            <person name="White O."/>
            <person name="Salzberg S.L."/>
            <person name="Tang P."/>
            <person name="Chiu C.-H."/>
            <person name="Lee Y.-S."/>
            <person name="Embley T.M."/>
            <person name="Coombs G.H."/>
            <person name="Mottram J.C."/>
            <person name="Tachezy J."/>
            <person name="Fraser-Liggett C.M."/>
            <person name="Johnson P.J."/>
        </authorList>
    </citation>
    <scope>NUCLEOTIDE SEQUENCE [LARGE SCALE GENOMIC DNA]</scope>
    <source>
        <strain evidence="2">G3</strain>
    </source>
</reference>
<dbReference type="AlphaFoldDB" id="A2E5H8"/>
<dbReference type="PANTHER" id="PTHR34715">
    <property type="entry name" value="KINASE, PUTATIVE-RELATED"/>
    <property type="match status" value="1"/>
</dbReference>
<proteinExistence type="predicted"/>
<dbReference type="Proteomes" id="UP000001542">
    <property type="component" value="Unassembled WGS sequence"/>
</dbReference>
<dbReference type="Pfam" id="PF13388">
    <property type="entry name" value="DUF4106"/>
    <property type="match status" value="1"/>
</dbReference>
<dbReference type="VEuPathDB" id="TrichDB:TVAGG3_0071330"/>
<feature type="compositionally biased region" description="Low complexity" evidence="1">
    <location>
        <begin position="155"/>
        <end position="173"/>
    </location>
</feature>
<gene>
    <name evidence="2" type="ORF">TVAG_301560</name>
</gene>
<feature type="compositionally biased region" description="Pro residues" evidence="1">
    <location>
        <begin position="174"/>
        <end position="183"/>
    </location>
</feature>
<reference evidence="2" key="1">
    <citation type="submission" date="2006-10" db="EMBL/GenBank/DDBJ databases">
        <authorList>
            <person name="Amadeo P."/>
            <person name="Zhao Q."/>
            <person name="Wortman J."/>
            <person name="Fraser-Liggett C."/>
            <person name="Carlton J."/>
        </authorList>
    </citation>
    <scope>NUCLEOTIDE SEQUENCE</scope>
    <source>
        <strain evidence="2">G3</strain>
    </source>
</reference>
<feature type="compositionally biased region" description="Low complexity" evidence="1">
    <location>
        <begin position="184"/>
        <end position="195"/>
    </location>
</feature>
<dbReference type="VEuPathDB" id="TrichDB:TVAG_301560"/>
<evidence type="ECO:0000313" key="3">
    <source>
        <dbReference type="Proteomes" id="UP000001542"/>
    </source>
</evidence>
<dbReference type="InterPro" id="IPR025179">
    <property type="entry name" value="DUF4106"/>
</dbReference>